<evidence type="ECO:0000256" key="2">
    <source>
        <dbReference type="ARBA" id="ARBA00022942"/>
    </source>
</evidence>
<dbReference type="AlphaFoldDB" id="A0A8C4WZN5"/>
<accession>A0A8C4WZN5</accession>
<evidence type="ECO:0000256" key="4">
    <source>
        <dbReference type="RuleBase" id="RU004203"/>
    </source>
</evidence>
<dbReference type="OMA" id="GDWTKRN"/>
<comment type="subunit">
    <text evidence="4">Component of the proteasome complex.</text>
</comment>
<proteinExistence type="inferred from homology"/>
<dbReference type="PROSITE" id="PS51476">
    <property type="entry name" value="PROTEASOME_BETA_2"/>
    <property type="match status" value="1"/>
</dbReference>
<dbReference type="CDD" id="cd03758">
    <property type="entry name" value="proteasome_beta_type_2"/>
    <property type="match status" value="1"/>
</dbReference>
<dbReference type="Pfam" id="PF00227">
    <property type="entry name" value="Proteasome"/>
    <property type="match status" value="1"/>
</dbReference>
<dbReference type="GO" id="GO:0005634">
    <property type="term" value="C:nucleus"/>
    <property type="evidence" value="ECO:0007669"/>
    <property type="project" value="UniProtKB-SubCell"/>
</dbReference>
<dbReference type="SUPFAM" id="SSF56235">
    <property type="entry name" value="N-terminal nucleophile aminohydrolases (Ntn hydrolases)"/>
    <property type="match status" value="1"/>
</dbReference>
<dbReference type="InterPro" id="IPR029055">
    <property type="entry name" value="Ntn_hydrolases_N"/>
</dbReference>
<comment type="similarity">
    <text evidence="4">Belongs to the peptidase T1B family.</text>
</comment>
<dbReference type="Gene3D" id="3.60.20.10">
    <property type="entry name" value="Glutamine Phosphoribosylpyrophosphate, subunit 1, domain 1"/>
    <property type="match status" value="1"/>
</dbReference>
<dbReference type="GO" id="GO:0010498">
    <property type="term" value="P:proteasomal protein catabolic process"/>
    <property type="evidence" value="ECO:0007669"/>
    <property type="project" value="InterPro"/>
</dbReference>
<dbReference type="InterPro" id="IPR001353">
    <property type="entry name" value="Proteasome_sua/b"/>
</dbReference>
<dbReference type="GO" id="GO:0005737">
    <property type="term" value="C:cytoplasm"/>
    <property type="evidence" value="ECO:0007669"/>
    <property type="project" value="UniProtKB-SubCell"/>
</dbReference>
<dbReference type="Proteomes" id="UP000694388">
    <property type="component" value="Unplaced"/>
</dbReference>
<comment type="subcellular location">
    <subcellularLocation>
        <location evidence="4">Cytoplasm</location>
    </subcellularLocation>
    <subcellularLocation>
        <location evidence="4">Nucleus</location>
    </subcellularLocation>
</comment>
<dbReference type="GeneTree" id="ENSGT00640000091536"/>
<comment type="function">
    <text evidence="4">Component of the proteasome, a multicatalytic proteinase complex which is characterized by its ability to cleave peptides with Arg, Phe, Tyr, Leu, and Glu adjacent to the leaving group at neutral or slightly basic pH. The proteasome has an ATP-dependent proteolytic activity.</text>
</comment>
<keyword evidence="2 4" id="KW-0647">Proteasome</keyword>
<dbReference type="PANTHER" id="PTHR32194">
    <property type="entry name" value="METALLOPROTEASE TLDD"/>
    <property type="match status" value="1"/>
</dbReference>
<protein>
    <recommendedName>
        <fullName evidence="4">Proteasome subunit beta</fullName>
    </recommendedName>
</protein>
<sequence>MDFVIGIQGEDFVAVAGDTVASSNVLILKHDHNKMFKLSKKILLLCVGETGDTVQFAEYIQKNVQLYNMRNGYEMSPTAAANFTRRNLADYLRSRTPYHVNLLLAGCDDIDGPSLFYMDYLASMARVPFAAHGYASHLTITLLDRFYRPSEFLCPLSCPLRVKCLMQ</sequence>
<dbReference type="InterPro" id="IPR016050">
    <property type="entry name" value="Proteasome_bsu_CS"/>
</dbReference>
<dbReference type="InterPro" id="IPR023333">
    <property type="entry name" value="Proteasome_suB-type"/>
</dbReference>
<evidence type="ECO:0000256" key="1">
    <source>
        <dbReference type="ARBA" id="ARBA00022490"/>
    </source>
</evidence>
<keyword evidence="6" id="KW-1185">Reference proteome</keyword>
<reference evidence="5" key="2">
    <citation type="submission" date="2025-09" db="UniProtKB">
        <authorList>
            <consortium name="Ensembl"/>
        </authorList>
    </citation>
    <scope>IDENTIFICATION</scope>
</reference>
<dbReference type="Ensembl" id="ENSEBUT00000023237.1">
    <property type="protein sequence ID" value="ENSEBUP00000022661.1"/>
    <property type="gene ID" value="ENSEBUG00000013966.1"/>
</dbReference>
<evidence type="ECO:0000313" key="5">
    <source>
        <dbReference type="Ensembl" id="ENSEBUP00000022661.1"/>
    </source>
</evidence>
<evidence type="ECO:0000313" key="6">
    <source>
        <dbReference type="Proteomes" id="UP000694388"/>
    </source>
</evidence>
<evidence type="ECO:0000256" key="3">
    <source>
        <dbReference type="ARBA" id="ARBA00023242"/>
    </source>
</evidence>
<keyword evidence="3 4" id="KW-0539">Nucleus</keyword>
<dbReference type="PANTHER" id="PTHR32194:SF2">
    <property type="entry name" value="PROTEASOME SUBUNIT BETA TYPE-1"/>
    <property type="match status" value="1"/>
</dbReference>
<reference evidence="5" key="1">
    <citation type="submission" date="2025-08" db="UniProtKB">
        <authorList>
            <consortium name="Ensembl"/>
        </authorList>
    </citation>
    <scope>IDENTIFICATION</scope>
</reference>
<organism evidence="5 6">
    <name type="scientific">Eptatretus burgeri</name>
    <name type="common">Inshore hagfish</name>
    <dbReference type="NCBI Taxonomy" id="7764"/>
    <lineage>
        <taxon>Eukaryota</taxon>
        <taxon>Metazoa</taxon>
        <taxon>Chordata</taxon>
        <taxon>Craniata</taxon>
        <taxon>Vertebrata</taxon>
        <taxon>Cyclostomata</taxon>
        <taxon>Myxini</taxon>
        <taxon>Myxiniformes</taxon>
        <taxon>Myxinidae</taxon>
        <taxon>Eptatretinae</taxon>
        <taxon>Eptatretus</taxon>
    </lineage>
</organism>
<dbReference type="PROSITE" id="PS00854">
    <property type="entry name" value="PROTEASOME_BETA_1"/>
    <property type="match status" value="1"/>
</dbReference>
<keyword evidence="1 4" id="KW-0963">Cytoplasm</keyword>
<dbReference type="GO" id="GO:0005839">
    <property type="term" value="C:proteasome core complex"/>
    <property type="evidence" value="ECO:0007669"/>
    <property type="project" value="InterPro"/>
</dbReference>
<name>A0A8C4WZN5_EPTBU</name>
<dbReference type="InterPro" id="IPR035206">
    <property type="entry name" value="Proteasome_beta2"/>
</dbReference>